<sequence>MSGEGARVDRQKLLEIGGQCFGRAVRRTANLLTRTYNAFLAPVGIEVTQFSILCTIASAQAGSASELAEMVGVERSTLARNIDRLAAAGLVRAEAGEGRRVIHSLTAEGEERIAAALPLWQQAQDALQAELRREQSDMIREDFRSLRRAARAVRPAA</sequence>
<proteinExistence type="predicted"/>
<dbReference type="InterPro" id="IPR011991">
    <property type="entry name" value="ArsR-like_HTH"/>
</dbReference>
<dbReference type="SUPFAM" id="SSF46785">
    <property type="entry name" value="Winged helix' DNA-binding domain"/>
    <property type="match status" value="1"/>
</dbReference>
<dbReference type="Proteomes" id="UP000193083">
    <property type="component" value="Unassembled WGS sequence"/>
</dbReference>
<accession>A0A1X7PK38</accession>
<dbReference type="GO" id="GO:0003677">
    <property type="term" value="F:DNA binding"/>
    <property type="evidence" value="ECO:0007669"/>
    <property type="project" value="UniProtKB-KW"/>
</dbReference>
<dbReference type="PANTHER" id="PTHR42756">
    <property type="entry name" value="TRANSCRIPTIONAL REGULATOR, MARR"/>
    <property type="match status" value="1"/>
</dbReference>
<dbReference type="InterPro" id="IPR036388">
    <property type="entry name" value="WH-like_DNA-bd_sf"/>
</dbReference>
<dbReference type="OrthoDB" id="8449527at2"/>
<dbReference type="AlphaFoldDB" id="A0A1X7PK38"/>
<gene>
    <name evidence="5" type="ORF">SAMN02982922_4439</name>
</gene>
<evidence type="ECO:0000256" key="1">
    <source>
        <dbReference type="ARBA" id="ARBA00023015"/>
    </source>
</evidence>
<dbReference type="PANTHER" id="PTHR42756:SF1">
    <property type="entry name" value="TRANSCRIPTIONAL REPRESSOR OF EMRAB OPERON"/>
    <property type="match status" value="1"/>
</dbReference>
<keyword evidence="6" id="KW-1185">Reference proteome</keyword>
<dbReference type="Pfam" id="PF01047">
    <property type="entry name" value="MarR"/>
    <property type="match status" value="1"/>
</dbReference>
<feature type="domain" description="HTH marR-type" evidence="4">
    <location>
        <begin position="18"/>
        <end position="148"/>
    </location>
</feature>
<evidence type="ECO:0000256" key="2">
    <source>
        <dbReference type="ARBA" id="ARBA00023125"/>
    </source>
</evidence>
<organism evidence="5 6">
    <name type="scientific">Mesorhizobium australicum</name>
    <dbReference type="NCBI Taxonomy" id="536018"/>
    <lineage>
        <taxon>Bacteria</taxon>
        <taxon>Pseudomonadati</taxon>
        <taxon>Pseudomonadota</taxon>
        <taxon>Alphaproteobacteria</taxon>
        <taxon>Hyphomicrobiales</taxon>
        <taxon>Phyllobacteriaceae</taxon>
        <taxon>Mesorhizobium</taxon>
    </lineage>
</organism>
<protein>
    <submittedName>
        <fullName evidence="5">DNA-binding transcriptional regulator, MarR family</fullName>
    </submittedName>
</protein>
<keyword evidence="1" id="KW-0805">Transcription regulation</keyword>
<dbReference type="SMART" id="SM00347">
    <property type="entry name" value="HTH_MARR"/>
    <property type="match status" value="1"/>
</dbReference>
<dbReference type="PROSITE" id="PS50995">
    <property type="entry name" value="HTH_MARR_2"/>
    <property type="match status" value="1"/>
</dbReference>
<keyword evidence="2 5" id="KW-0238">DNA-binding</keyword>
<name>A0A1X7PK38_9HYPH</name>
<evidence type="ECO:0000313" key="6">
    <source>
        <dbReference type="Proteomes" id="UP000193083"/>
    </source>
</evidence>
<dbReference type="CDD" id="cd00090">
    <property type="entry name" value="HTH_ARSR"/>
    <property type="match status" value="1"/>
</dbReference>
<evidence type="ECO:0000259" key="4">
    <source>
        <dbReference type="PROSITE" id="PS50995"/>
    </source>
</evidence>
<dbReference type="Gene3D" id="1.10.10.10">
    <property type="entry name" value="Winged helix-like DNA-binding domain superfamily/Winged helix DNA-binding domain"/>
    <property type="match status" value="1"/>
</dbReference>
<evidence type="ECO:0000256" key="3">
    <source>
        <dbReference type="ARBA" id="ARBA00023163"/>
    </source>
</evidence>
<dbReference type="InterPro" id="IPR036390">
    <property type="entry name" value="WH_DNA-bd_sf"/>
</dbReference>
<dbReference type="InterPro" id="IPR000835">
    <property type="entry name" value="HTH_MarR-typ"/>
</dbReference>
<reference evidence="5 6" key="1">
    <citation type="submission" date="2017-04" db="EMBL/GenBank/DDBJ databases">
        <authorList>
            <person name="Afonso C.L."/>
            <person name="Miller P.J."/>
            <person name="Scott M.A."/>
            <person name="Spackman E."/>
            <person name="Goraichik I."/>
            <person name="Dimitrov K.M."/>
            <person name="Suarez D.L."/>
            <person name="Swayne D.E."/>
        </authorList>
    </citation>
    <scope>NUCLEOTIDE SEQUENCE [LARGE SCALE GENOMIC DNA]</scope>
    <source>
        <strain evidence="5 6">B5P</strain>
    </source>
</reference>
<dbReference type="EMBL" id="FXBL01000004">
    <property type="protein sequence ID" value="SMH51474.1"/>
    <property type="molecule type" value="Genomic_DNA"/>
</dbReference>
<dbReference type="RefSeq" id="WP_085466131.1">
    <property type="nucleotide sequence ID" value="NZ_FXBL01000004.1"/>
</dbReference>
<evidence type="ECO:0000313" key="5">
    <source>
        <dbReference type="EMBL" id="SMH51474.1"/>
    </source>
</evidence>
<keyword evidence="3" id="KW-0804">Transcription</keyword>
<dbReference type="GO" id="GO:0003700">
    <property type="term" value="F:DNA-binding transcription factor activity"/>
    <property type="evidence" value="ECO:0007669"/>
    <property type="project" value="InterPro"/>
</dbReference>